<dbReference type="GO" id="GO:0004252">
    <property type="term" value="F:serine-type endopeptidase activity"/>
    <property type="evidence" value="ECO:0007669"/>
    <property type="project" value="InterPro"/>
</dbReference>
<keyword evidence="4" id="KW-0256">Endoplasmic reticulum</keyword>
<keyword evidence="6 8" id="KW-0472">Membrane</keyword>
<feature type="transmembrane region" description="Helical" evidence="8">
    <location>
        <begin position="895"/>
        <end position="914"/>
    </location>
</feature>
<feature type="region of interest" description="Disordered" evidence="7">
    <location>
        <begin position="1"/>
        <end position="112"/>
    </location>
</feature>
<feature type="transmembrane region" description="Helical" evidence="8">
    <location>
        <begin position="920"/>
        <end position="937"/>
    </location>
</feature>
<dbReference type="GO" id="GO:0042058">
    <property type="term" value="P:regulation of epidermal growth factor receptor signaling pathway"/>
    <property type="evidence" value="ECO:0007669"/>
    <property type="project" value="TreeGrafter"/>
</dbReference>
<evidence type="ECO:0000313" key="11">
    <source>
        <dbReference type="WBParaSite" id="MBELARI_LOCUS20695"/>
    </source>
</evidence>
<evidence type="ECO:0000256" key="7">
    <source>
        <dbReference type="SAM" id="MobiDB-lite"/>
    </source>
</evidence>
<dbReference type="Proteomes" id="UP000887575">
    <property type="component" value="Unassembled WGS sequence"/>
</dbReference>
<accession>A0AAF3F4V3</accession>
<dbReference type="GO" id="GO:0005789">
    <property type="term" value="C:endoplasmic reticulum membrane"/>
    <property type="evidence" value="ECO:0007669"/>
    <property type="project" value="UniProtKB-SubCell"/>
</dbReference>
<evidence type="ECO:0000313" key="10">
    <source>
        <dbReference type="Proteomes" id="UP000887575"/>
    </source>
</evidence>
<evidence type="ECO:0000256" key="6">
    <source>
        <dbReference type="ARBA" id="ARBA00023136"/>
    </source>
</evidence>
<dbReference type="InterPro" id="IPR051512">
    <property type="entry name" value="Inactive_Rhomboid"/>
</dbReference>
<name>A0AAF3F4V3_9BILA</name>
<protein>
    <recommendedName>
        <fullName evidence="9">Peptidase S54 rhomboid domain-containing protein</fullName>
    </recommendedName>
</protein>
<evidence type="ECO:0000256" key="4">
    <source>
        <dbReference type="ARBA" id="ARBA00022824"/>
    </source>
</evidence>
<proteinExistence type="inferred from homology"/>
<dbReference type="Pfam" id="PF01694">
    <property type="entry name" value="Rhomboid"/>
    <property type="match status" value="1"/>
</dbReference>
<sequence>MSSRKHLHRQGNVPNENDDEEEKNEEEEREKNQWLQKVAHAQKGGANGSQQLAKNPQPGPSHKPPFLRSQSIRDCIESSARFFGIPPTAPETSERPTADESKKTDQAQEDEEFWRSKRLKRLYRKYGIKAEEANKECTRGGEPSVVNTPEYFEGSYNQSTMDLDEATMRNAMATTRKIGKHQMGPRRDSAMSIVMHSLRSFYRQGSLSSLLQGRQGRYRSSFNPEQIDSTITREVVHDADRSTRASTQHLPSITPPAGSFDRVRFTAGQSFDSENVEFVDRKSRLQIEILPTPSETIERPQQLPMSAPHLQSGGLFDGSQCVPLEPSARKTFSFPSRPPKRIQGSDYAASQKLAATPGSIKSYKSVCSLDDELFFSQLQLKTPVAGPRRLDQVPEEKSTESFERKSTIASGKSVTQALGDSDLAEVGKTILGKPEIDDFYRAKLEDKVQPDRPEPQKISDEILNKVKRQVIDKKQYKIRAIRRRGEGVFGRFCLRRMKRSSELSPLVKQQIANAKDERPFFTYWITTVQVIILILSIIFYGFGPFGMSRVERKGEVLHTSITYKMVSLYEPANFWLGPSHANLIRLGAKYSPCMRSEPSIRRLIEEDHRIENQTGCCIYDDGHDCFQTLRENCPSIGATFHSWARKFLNTINNKNNLSLKRKRPPTAGLLENDAETDPFMEAIHSGNGRFSVGPVCGQDPILCKTPPSIEPTFWPNDLSEWPICEEVYTGIAYPPHMKCKLTGRPCCIMQMGQCRIATKEYCDFVEGTFHENATLCSQVKCLEDVCGMLPFVIKDQPDQISRLFVSLFIHAGIIHCSLTVFLQLWLMRDLEYMLGWKRMAILYLGSGIGGNLASSIFVPFQPQVGPTASLIGIQAALLVDAYYNSYLIKFPFKAYLEHFIVIILLFIIGLFPWIDNWTHLFGFIFGLLISLIVFPYLSFVDKKQDPKQHRRERRRRIVIVAVSSIILVTLFFLLGYIFFANIELSCSWCWKFNCLPLLDWLIDPHFCDNQGLRLETLLPI</sequence>
<dbReference type="WBParaSite" id="MBELARI_LOCUS20695">
    <property type="protein sequence ID" value="MBELARI_LOCUS20695"/>
    <property type="gene ID" value="MBELARI_LOCUS20695"/>
</dbReference>
<feature type="transmembrane region" description="Helical" evidence="8">
    <location>
        <begin position="803"/>
        <end position="827"/>
    </location>
</feature>
<dbReference type="AlphaFoldDB" id="A0AAF3F4V3"/>
<dbReference type="PANTHER" id="PTHR45965:SF3">
    <property type="entry name" value="INACTIVE RHOMBOID PROTEIN 1"/>
    <property type="match status" value="1"/>
</dbReference>
<dbReference type="PANTHER" id="PTHR45965">
    <property type="entry name" value="INACTIVE RHOMBOID PROTEIN"/>
    <property type="match status" value="1"/>
</dbReference>
<dbReference type="GO" id="GO:0050708">
    <property type="term" value="P:regulation of protein secretion"/>
    <property type="evidence" value="ECO:0007669"/>
    <property type="project" value="TreeGrafter"/>
</dbReference>
<feature type="transmembrane region" description="Helical" evidence="8">
    <location>
        <begin position="957"/>
        <end position="979"/>
    </location>
</feature>
<organism evidence="10 11">
    <name type="scientific">Mesorhabditis belari</name>
    <dbReference type="NCBI Taxonomy" id="2138241"/>
    <lineage>
        <taxon>Eukaryota</taxon>
        <taxon>Metazoa</taxon>
        <taxon>Ecdysozoa</taxon>
        <taxon>Nematoda</taxon>
        <taxon>Chromadorea</taxon>
        <taxon>Rhabditida</taxon>
        <taxon>Rhabditina</taxon>
        <taxon>Rhabditomorpha</taxon>
        <taxon>Rhabditoidea</taxon>
        <taxon>Rhabditidae</taxon>
        <taxon>Mesorhabditinae</taxon>
        <taxon>Mesorhabditis</taxon>
    </lineage>
</organism>
<evidence type="ECO:0000256" key="8">
    <source>
        <dbReference type="SAM" id="Phobius"/>
    </source>
</evidence>
<dbReference type="InterPro" id="IPR035952">
    <property type="entry name" value="Rhomboid-like_sf"/>
</dbReference>
<dbReference type="InterPro" id="IPR022764">
    <property type="entry name" value="Peptidase_S54_rhomboid_dom"/>
</dbReference>
<comment type="similarity">
    <text evidence="2">Belongs to the peptidase S54 family.</text>
</comment>
<keyword evidence="5 8" id="KW-1133">Transmembrane helix</keyword>
<dbReference type="SUPFAM" id="SSF144091">
    <property type="entry name" value="Rhomboid-like"/>
    <property type="match status" value="1"/>
</dbReference>
<dbReference type="FunFam" id="1.20.1540.10:FF:000025">
    <property type="entry name" value="Putative rhomboid family"/>
    <property type="match status" value="1"/>
</dbReference>
<evidence type="ECO:0000256" key="5">
    <source>
        <dbReference type="ARBA" id="ARBA00022989"/>
    </source>
</evidence>
<feature type="compositionally biased region" description="Basic and acidic residues" evidence="7">
    <location>
        <begin position="92"/>
        <end position="106"/>
    </location>
</feature>
<feature type="compositionally biased region" description="Acidic residues" evidence="7">
    <location>
        <begin position="16"/>
        <end position="28"/>
    </location>
</feature>
<evidence type="ECO:0000256" key="1">
    <source>
        <dbReference type="ARBA" id="ARBA00004477"/>
    </source>
</evidence>
<feature type="transmembrane region" description="Helical" evidence="8">
    <location>
        <begin position="520"/>
        <end position="542"/>
    </location>
</feature>
<feature type="transmembrane region" description="Helical" evidence="8">
    <location>
        <begin position="839"/>
        <end position="858"/>
    </location>
</feature>
<comment type="subcellular location">
    <subcellularLocation>
        <location evidence="1">Endoplasmic reticulum membrane</location>
        <topology evidence="1">Multi-pass membrane protein</topology>
    </subcellularLocation>
</comment>
<keyword evidence="3 8" id="KW-0812">Transmembrane</keyword>
<keyword evidence="10" id="KW-1185">Reference proteome</keyword>
<evidence type="ECO:0000256" key="3">
    <source>
        <dbReference type="ARBA" id="ARBA00022692"/>
    </source>
</evidence>
<dbReference type="Gene3D" id="1.20.1540.10">
    <property type="entry name" value="Rhomboid-like"/>
    <property type="match status" value="1"/>
</dbReference>
<feature type="domain" description="Peptidase S54 rhomboid" evidence="9">
    <location>
        <begin position="798"/>
        <end position="935"/>
    </location>
</feature>
<reference evidence="11" key="1">
    <citation type="submission" date="2024-02" db="UniProtKB">
        <authorList>
            <consortium name="WormBaseParasite"/>
        </authorList>
    </citation>
    <scope>IDENTIFICATION</scope>
</reference>
<evidence type="ECO:0000259" key="9">
    <source>
        <dbReference type="Pfam" id="PF01694"/>
    </source>
</evidence>
<evidence type="ECO:0000256" key="2">
    <source>
        <dbReference type="ARBA" id="ARBA00009045"/>
    </source>
</evidence>
<feature type="transmembrane region" description="Helical" evidence="8">
    <location>
        <begin position="864"/>
        <end position="883"/>
    </location>
</feature>